<proteinExistence type="predicted"/>
<keyword evidence="1" id="KW-0812">Transmembrane</keyword>
<sequence>MGINSKIAKVPFFVLYLILITFTSFNWVRVILSQSSFESFRSLQPWDYYLSNFFATNFGISQKQYFIFAFPIILLGLYFIPKLVGKLMGLDKKTNVKGDNHVAILLILLVAPSTLGLHKLFAANWKSYLMPGIILIAIFSIWSWLDEKKYKTREKNTL</sequence>
<dbReference type="EMBL" id="MGFR01000001">
    <property type="protein sequence ID" value="OGM10313.1"/>
    <property type="molecule type" value="Genomic_DNA"/>
</dbReference>
<feature type="transmembrane region" description="Helical" evidence="1">
    <location>
        <begin position="12"/>
        <end position="32"/>
    </location>
</feature>
<feature type="transmembrane region" description="Helical" evidence="1">
    <location>
        <begin position="64"/>
        <end position="81"/>
    </location>
</feature>
<name>A0A1F7X5Y7_9BACT</name>
<dbReference type="Proteomes" id="UP000176778">
    <property type="component" value="Unassembled WGS sequence"/>
</dbReference>
<reference evidence="2 3" key="1">
    <citation type="journal article" date="2016" name="Nat. Commun.">
        <title>Thousands of microbial genomes shed light on interconnected biogeochemical processes in an aquifer system.</title>
        <authorList>
            <person name="Anantharaman K."/>
            <person name="Brown C.T."/>
            <person name="Hug L.A."/>
            <person name="Sharon I."/>
            <person name="Castelle C.J."/>
            <person name="Probst A.J."/>
            <person name="Thomas B.C."/>
            <person name="Singh A."/>
            <person name="Wilkins M.J."/>
            <person name="Karaoz U."/>
            <person name="Brodie E.L."/>
            <person name="Williams K.H."/>
            <person name="Hubbard S.S."/>
            <person name="Banfield J.F."/>
        </authorList>
    </citation>
    <scope>NUCLEOTIDE SEQUENCE [LARGE SCALE GENOMIC DNA]</scope>
</reference>
<feature type="transmembrane region" description="Helical" evidence="1">
    <location>
        <begin position="128"/>
        <end position="145"/>
    </location>
</feature>
<keyword evidence="1" id="KW-1133">Transmembrane helix</keyword>
<evidence type="ECO:0000256" key="1">
    <source>
        <dbReference type="SAM" id="Phobius"/>
    </source>
</evidence>
<organism evidence="2 3">
    <name type="scientific">Candidatus Woesebacteria bacterium RBG_13_46_13</name>
    <dbReference type="NCBI Taxonomy" id="1802479"/>
    <lineage>
        <taxon>Bacteria</taxon>
        <taxon>Candidatus Woeseibacteriota</taxon>
    </lineage>
</organism>
<gene>
    <name evidence="2" type="ORF">A2Y68_02645</name>
</gene>
<evidence type="ECO:0000313" key="2">
    <source>
        <dbReference type="EMBL" id="OGM10313.1"/>
    </source>
</evidence>
<protein>
    <submittedName>
        <fullName evidence="2">Uncharacterized protein</fullName>
    </submittedName>
</protein>
<keyword evidence="1" id="KW-0472">Membrane</keyword>
<comment type="caution">
    <text evidence="2">The sequence shown here is derived from an EMBL/GenBank/DDBJ whole genome shotgun (WGS) entry which is preliminary data.</text>
</comment>
<accession>A0A1F7X5Y7</accession>
<dbReference type="AlphaFoldDB" id="A0A1F7X5Y7"/>
<evidence type="ECO:0000313" key="3">
    <source>
        <dbReference type="Proteomes" id="UP000176778"/>
    </source>
</evidence>
<dbReference type="STRING" id="1802479.A2Y68_02645"/>
<feature type="transmembrane region" description="Helical" evidence="1">
    <location>
        <begin position="102"/>
        <end position="122"/>
    </location>
</feature>